<dbReference type="NCBIfam" id="TIGR02549">
    <property type="entry name" value="CRISPR_DxTHG"/>
    <property type="match status" value="1"/>
</dbReference>
<protein>
    <submittedName>
        <fullName evidence="1">CRISPR-associated DxTHG motif protein</fullName>
    </submittedName>
</protein>
<reference evidence="1 2" key="1">
    <citation type="submission" date="2016-10" db="EMBL/GenBank/DDBJ databases">
        <authorList>
            <person name="de Groot N.N."/>
        </authorList>
    </citation>
    <scope>NUCLEOTIDE SEQUENCE [LARGE SCALE GENOMIC DNA]</scope>
    <source>
        <strain evidence="1 2">DSM 23310</strain>
    </source>
</reference>
<dbReference type="AlphaFoldDB" id="A0A1H3DNS6"/>
<proteinExistence type="predicted"/>
<keyword evidence="2" id="KW-1185">Reference proteome</keyword>
<dbReference type="OrthoDB" id="9777703at2"/>
<organism evidence="1 2">
    <name type="scientific">Tepidimicrobium xylanilyticum</name>
    <dbReference type="NCBI Taxonomy" id="1123352"/>
    <lineage>
        <taxon>Bacteria</taxon>
        <taxon>Bacillati</taxon>
        <taxon>Bacillota</taxon>
        <taxon>Tissierellia</taxon>
        <taxon>Tissierellales</taxon>
        <taxon>Tepidimicrobiaceae</taxon>
        <taxon>Tepidimicrobium</taxon>
    </lineage>
</organism>
<gene>
    <name evidence="1" type="ORF">SAMN05660923_02722</name>
</gene>
<name>A0A1H3DNS6_9FIRM</name>
<dbReference type="RefSeq" id="WP_093754578.1">
    <property type="nucleotide sequence ID" value="NZ_FNNG01000016.1"/>
</dbReference>
<dbReference type="InterPro" id="IPR013383">
    <property type="entry name" value="CRISPR-assoc_prot_DxTHG_CS"/>
</dbReference>
<dbReference type="Proteomes" id="UP000198828">
    <property type="component" value="Unassembled WGS sequence"/>
</dbReference>
<evidence type="ECO:0000313" key="1">
    <source>
        <dbReference type="EMBL" id="SDX68162.1"/>
    </source>
</evidence>
<evidence type="ECO:0000313" key="2">
    <source>
        <dbReference type="Proteomes" id="UP000198828"/>
    </source>
</evidence>
<sequence>MIELYDRIYNEENKEISKSLLSKWEEELQKHLSGIRLIVVDPLDFEIYMNKMMTEISNDNRDVVLDITHAFRHMPVVIAFSLMVLKHIKDISNIMVYYGAFELKINRFDQNEPTPILKIDFINTLVSYAENLAIFNNSGYFPYILENLRYIIKYILECKTGLQI</sequence>
<dbReference type="EMBL" id="FNNG01000016">
    <property type="protein sequence ID" value="SDX68162.1"/>
    <property type="molecule type" value="Genomic_DNA"/>
</dbReference>
<accession>A0A1H3DNS6</accession>